<organism evidence="9 10">
    <name type="scientific">Caerostris darwini</name>
    <dbReference type="NCBI Taxonomy" id="1538125"/>
    <lineage>
        <taxon>Eukaryota</taxon>
        <taxon>Metazoa</taxon>
        <taxon>Ecdysozoa</taxon>
        <taxon>Arthropoda</taxon>
        <taxon>Chelicerata</taxon>
        <taxon>Arachnida</taxon>
        <taxon>Araneae</taxon>
        <taxon>Araneomorphae</taxon>
        <taxon>Entelegynae</taxon>
        <taxon>Araneoidea</taxon>
        <taxon>Araneidae</taxon>
        <taxon>Caerostris</taxon>
    </lineage>
</organism>
<dbReference type="InterPro" id="IPR026971">
    <property type="entry name" value="CND1/NCAPD3"/>
</dbReference>
<dbReference type="GO" id="GO:0005634">
    <property type="term" value="C:nucleus"/>
    <property type="evidence" value="ECO:0007669"/>
    <property type="project" value="UniProtKB-SubCell"/>
</dbReference>
<evidence type="ECO:0000256" key="7">
    <source>
        <dbReference type="SAM" id="MobiDB-lite"/>
    </source>
</evidence>
<keyword evidence="3" id="KW-0498">Mitosis</keyword>
<dbReference type="InterPro" id="IPR016024">
    <property type="entry name" value="ARM-type_fold"/>
</dbReference>
<feature type="compositionally biased region" description="Polar residues" evidence="7">
    <location>
        <begin position="1213"/>
        <end position="1222"/>
    </location>
</feature>
<feature type="region of interest" description="Disordered" evidence="7">
    <location>
        <begin position="1213"/>
        <end position="1272"/>
    </location>
</feature>
<evidence type="ECO:0000259" key="8">
    <source>
        <dbReference type="Pfam" id="PF12717"/>
    </source>
</evidence>
<keyword evidence="6" id="KW-0131">Cell cycle</keyword>
<evidence type="ECO:0000313" key="9">
    <source>
        <dbReference type="EMBL" id="GIX79406.1"/>
    </source>
</evidence>
<dbReference type="PANTHER" id="PTHR14222:SF1">
    <property type="entry name" value="CONDENSIN-2 COMPLEX SUBUNIT D3"/>
    <property type="match status" value="1"/>
</dbReference>
<dbReference type="GO" id="GO:0051301">
    <property type="term" value="P:cell division"/>
    <property type="evidence" value="ECO:0007669"/>
    <property type="project" value="UniProtKB-KW"/>
</dbReference>
<keyword evidence="10" id="KW-1185">Reference proteome</keyword>
<dbReference type="EMBL" id="BPLQ01001176">
    <property type="protein sequence ID" value="GIX79406.1"/>
    <property type="molecule type" value="Genomic_DNA"/>
</dbReference>
<dbReference type="Proteomes" id="UP001054837">
    <property type="component" value="Unassembled WGS sequence"/>
</dbReference>
<evidence type="ECO:0000256" key="2">
    <source>
        <dbReference type="ARBA" id="ARBA00022618"/>
    </source>
</evidence>
<dbReference type="InterPro" id="IPR032682">
    <property type="entry name" value="Cnd1_C"/>
</dbReference>
<dbReference type="GO" id="GO:0042393">
    <property type="term" value="F:histone binding"/>
    <property type="evidence" value="ECO:0007669"/>
    <property type="project" value="TreeGrafter"/>
</dbReference>
<comment type="caution">
    <text evidence="9">The sequence shown here is derived from an EMBL/GenBank/DDBJ whole genome shotgun (WGS) entry which is preliminary data.</text>
</comment>
<dbReference type="Gene3D" id="1.25.10.10">
    <property type="entry name" value="Leucine-rich Repeat Variant"/>
    <property type="match status" value="2"/>
</dbReference>
<dbReference type="InterPro" id="IPR011989">
    <property type="entry name" value="ARM-like"/>
</dbReference>
<keyword evidence="2" id="KW-0132">Cell division</keyword>
<comment type="subcellular location">
    <subcellularLocation>
        <location evidence="1">Nucleus</location>
    </subcellularLocation>
</comment>
<evidence type="ECO:0000256" key="3">
    <source>
        <dbReference type="ARBA" id="ARBA00022776"/>
    </source>
</evidence>
<keyword evidence="4" id="KW-0226">DNA condensation</keyword>
<name>A0AAV4N6T1_9ARAC</name>
<reference evidence="9 10" key="1">
    <citation type="submission" date="2021-06" db="EMBL/GenBank/DDBJ databases">
        <title>Caerostris darwini draft genome.</title>
        <authorList>
            <person name="Kono N."/>
            <person name="Arakawa K."/>
        </authorList>
    </citation>
    <scope>NUCLEOTIDE SEQUENCE [LARGE SCALE GENOMIC DNA]</scope>
</reference>
<evidence type="ECO:0000256" key="4">
    <source>
        <dbReference type="ARBA" id="ARBA00023067"/>
    </source>
</evidence>
<feature type="domain" description="Condensin complex subunit 1 C-terminal" evidence="8">
    <location>
        <begin position="875"/>
        <end position="1023"/>
    </location>
</feature>
<evidence type="ECO:0000256" key="5">
    <source>
        <dbReference type="ARBA" id="ARBA00023242"/>
    </source>
</evidence>
<accession>A0AAV4N6T1</accession>
<dbReference type="PANTHER" id="PTHR14222">
    <property type="entry name" value="CONDENSIN"/>
    <property type="match status" value="1"/>
</dbReference>
<dbReference type="GO" id="GO:0007076">
    <property type="term" value="P:mitotic chromosome condensation"/>
    <property type="evidence" value="ECO:0007669"/>
    <property type="project" value="InterPro"/>
</dbReference>
<feature type="compositionally biased region" description="Polar residues" evidence="7">
    <location>
        <begin position="1235"/>
        <end position="1246"/>
    </location>
</feature>
<keyword evidence="5" id="KW-0539">Nucleus</keyword>
<evidence type="ECO:0000256" key="1">
    <source>
        <dbReference type="ARBA" id="ARBA00004123"/>
    </source>
</evidence>
<gene>
    <name evidence="9" type="primary">NCAPD3</name>
    <name evidence="9" type="ORF">CDAR_228531</name>
</gene>
<proteinExistence type="predicted"/>
<sequence>MDNNLLYITSELFDSINFRELDERWLDEVISNEFIDVQENNMSMGILFRGDYTTAVLDLCRVCEAWIPEASEYGLVSTGPENVLWPYLKKLDVSVRQIQGLVYFLCSKALKTTSSNDDKEIGLLSAKWYFTCLRIPGSSAYAVSNSSLFKLCMDCLQIPNIDSQDAAFKWQDFETLLPIVISTMESLLPLLIVYDFGSDLTVIKHVIHKLYELAGCQFSNIIIDFKKNFPYMPEKEQIRLFPSYVLTSFAYEGLFSIINTDQYDEKEYILVAVLNCLSHYILCNKIKRSPIPTLFLNMKSNAVSFICYILYTNNKDQSSEYVMKFLKYLCLNVNDKFEFRAIASHAILTIMLHLLNQDVAIFIGWLLDLVDDTDINNRIFTLEMLGIILGNNLSHIDKERLPENLQMYLSPVPIIFSILTRCDDTSPSVRSKALCVLSQRMKRILDVLIELRNPSNFHDEEFVDEEMGNNEINGQHRSFWYNFSSFKDIIEEINNILQRRIKDNNSETRKASLEALENIIRFDATYLTKENLKHMLAYQERNIIVRKQKIQSLTYVLETYPCHPKAQKYWIKGIFPLVYDSEDTVQVKALNVIEKRLLWDVLCPIKNVRDAAFSLLEKLYTGKLLSHQCYLQKAFNHWHIEQRLSPDMVSILERIFGSGKDEVIWFFLSKFGKVCKLPANLCENVVEELKKLENWNRHTLIENLLNIFGYIFSDMHPDNLKAMQGIFKQKLDNAFVPIETLPLMIELLYKTEKHLGRSEDFTKIADKMMEDSIEILSPFISRKKTERVAIEDLAVKSLTTIKAFCQIYPAYITQNLTVLLKGFAFARQNKTVLPLDLCAHAFLTLGVLCLQDEALGRELLPFFAKELSTSQKAILRNSAVIILIDMCKRYTAYADTYLPLITTCFKDTHYAIRYQTVISVVSLLQEDFIKCDKTLLYPLLFTITDKKETIQDLGKYSLCNLIYEKNKSIFFENFINSIFVFNNFPPRDNGNIAGIVKKNKHFALRGEERKEMRMQIYKFMLHNIDPTVRGALIDGMLKILYSIAECVYPINEVTESIVRDCLGILSSKEIRAIDTENVLCDVEESDEEPIVNTELEIRKLTLVEPVIPVMISLKNRVFGNRKKSTLLMDIITFLKDILTDFRNEVEKLLVGDKMLKMQVLYDIQLEKEEEAEARRKKEMQKKKKVTKPTVPVTTLSDFERSLQVSAYLMQKCRTPNTGTPAKSVSRRLRPAANKNDWNLPSTSGWKPSNPEGRILSSTPQTRSRSAKLNLPDISRISLALEEDDLDSD</sequence>
<dbReference type="GO" id="GO:0000796">
    <property type="term" value="C:condensin complex"/>
    <property type="evidence" value="ECO:0007669"/>
    <property type="project" value="TreeGrafter"/>
</dbReference>
<dbReference type="SUPFAM" id="SSF48371">
    <property type="entry name" value="ARM repeat"/>
    <property type="match status" value="1"/>
</dbReference>
<evidence type="ECO:0000256" key="6">
    <source>
        <dbReference type="ARBA" id="ARBA00023306"/>
    </source>
</evidence>
<dbReference type="GO" id="GO:0010032">
    <property type="term" value="P:meiotic chromosome condensation"/>
    <property type="evidence" value="ECO:0007669"/>
    <property type="project" value="TreeGrafter"/>
</dbReference>
<protein>
    <submittedName>
        <fullName evidence="9">Condensin-2 complex subunit D3</fullName>
    </submittedName>
</protein>
<evidence type="ECO:0000313" key="10">
    <source>
        <dbReference type="Proteomes" id="UP001054837"/>
    </source>
</evidence>
<dbReference type="GO" id="GO:0000779">
    <property type="term" value="C:condensed chromosome, centromeric region"/>
    <property type="evidence" value="ECO:0007669"/>
    <property type="project" value="TreeGrafter"/>
</dbReference>
<dbReference type="Pfam" id="PF12717">
    <property type="entry name" value="Cnd1"/>
    <property type="match status" value="1"/>
</dbReference>